<dbReference type="InterPro" id="IPR015915">
    <property type="entry name" value="Kelch-typ_b-propeller"/>
</dbReference>
<reference evidence="5" key="1">
    <citation type="journal article" date="2018" name="Nat. Microbiol.">
        <title>Leveraging single-cell genomics to expand the fungal tree of life.</title>
        <authorList>
            <person name="Ahrendt S.R."/>
            <person name="Quandt C.A."/>
            <person name="Ciobanu D."/>
            <person name="Clum A."/>
            <person name="Salamov A."/>
            <person name="Andreopoulos B."/>
            <person name="Cheng J.F."/>
            <person name="Woyke T."/>
            <person name="Pelin A."/>
            <person name="Henrissat B."/>
            <person name="Reynolds N.K."/>
            <person name="Benny G.L."/>
            <person name="Smith M.E."/>
            <person name="James T.Y."/>
            <person name="Grigoriev I.V."/>
        </authorList>
    </citation>
    <scope>NUCLEOTIDE SEQUENCE [LARGE SCALE GENOMIC DNA]</scope>
</reference>
<proteinExistence type="predicted"/>
<dbReference type="OrthoDB" id="5340910at2759"/>
<organism evidence="4 5">
    <name type="scientific">Blyttiomyces helicus</name>
    <dbReference type="NCBI Taxonomy" id="388810"/>
    <lineage>
        <taxon>Eukaryota</taxon>
        <taxon>Fungi</taxon>
        <taxon>Fungi incertae sedis</taxon>
        <taxon>Chytridiomycota</taxon>
        <taxon>Chytridiomycota incertae sedis</taxon>
        <taxon>Chytridiomycetes</taxon>
        <taxon>Chytridiomycetes incertae sedis</taxon>
        <taxon>Blyttiomyces</taxon>
    </lineage>
</organism>
<sequence>MPAAAVLLLALIAGARAAVPNVTATPFAVLLSCSATPGSLYLYGAGSTYTFSECISGSVGGLVWCRAGGLGAPVVWRFDTKATTWTPIEGVTSNPAASPPSFTPSAICVTDTIYATEPNIGFSSFNITSTSLPWSVLAPPPMNLEQSGSLVVNGEIFFVGGGSGAGTETTQIYNVTGKVWRTAPALRHNASHPATASSGGVGFVLGGYSNGVVSSQLDVWDQSVTGGWEELSLVTSFPEAIPISPPPPLYTFNYTAFTSSLAAKPEWQPINTTVGTTSLGPLQNISCAIDGSSLYVFSSDQNFNGALYDLDLISKRWTSRVPSAGPQPAPPVSSSPQGPQPSAISPSISPPLSATSPPGSPTPSATSSSSSINFVPFVIGAGAGFIATGVLLTAWFMRPIRTRSTPDTDTSTGPTFFGFYRGNERFDPSSKDEIVVDVNDEVLVRQIYVDGWARVHNMTQEKMGIVPMACLRADADAGGRPTV</sequence>
<keyword evidence="5" id="KW-1185">Reference proteome</keyword>
<dbReference type="Gene3D" id="2.120.10.80">
    <property type="entry name" value="Kelch-type beta propeller"/>
    <property type="match status" value="1"/>
</dbReference>
<evidence type="ECO:0000256" key="1">
    <source>
        <dbReference type="SAM" id="MobiDB-lite"/>
    </source>
</evidence>
<evidence type="ECO:0008006" key="6">
    <source>
        <dbReference type="Google" id="ProtNLM"/>
    </source>
</evidence>
<dbReference type="InterPro" id="IPR036028">
    <property type="entry name" value="SH3-like_dom_sf"/>
</dbReference>
<protein>
    <recommendedName>
        <fullName evidence="6">SH3 domain-containing protein</fullName>
    </recommendedName>
</protein>
<dbReference type="Gene3D" id="2.30.30.40">
    <property type="entry name" value="SH3 Domains"/>
    <property type="match status" value="1"/>
</dbReference>
<evidence type="ECO:0000313" key="4">
    <source>
        <dbReference type="EMBL" id="RKO93547.1"/>
    </source>
</evidence>
<evidence type="ECO:0000256" key="3">
    <source>
        <dbReference type="SAM" id="SignalP"/>
    </source>
</evidence>
<dbReference type="Proteomes" id="UP000269721">
    <property type="component" value="Unassembled WGS sequence"/>
</dbReference>
<keyword evidence="2" id="KW-1133">Transmembrane helix</keyword>
<accession>A0A4V1ISH2</accession>
<evidence type="ECO:0000256" key="2">
    <source>
        <dbReference type="SAM" id="Phobius"/>
    </source>
</evidence>
<dbReference type="AlphaFoldDB" id="A0A4V1ISH2"/>
<gene>
    <name evidence="4" type="ORF">BDK51DRAFT_26235</name>
</gene>
<keyword evidence="2" id="KW-0472">Membrane</keyword>
<name>A0A4V1ISH2_9FUNG</name>
<feature type="transmembrane region" description="Helical" evidence="2">
    <location>
        <begin position="374"/>
        <end position="396"/>
    </location>
</feature>
<dbReference type="EMBL" id="KZ994195">
    <property type="protein sequence ID" value="RKO93547.1"/>
    <property type="molecule type" value="Genomic_DNA"/>
</dbReference>
<feature type="compositionally biased region" description="Low complexity" evidence="1">
    <location>
        <begin position="334"/>
        <end position="369"/>
    </location>
</feature>
<feature type="signal peptide" evidence="3">
    <location>
        <begin position="1"/>
        <end position="17"/>
    </location>
</feature>
<feature type="chain" id="PRO_5020494349" description="SH3 domain-containing protein" evidence="3">
    <location>
        <begin position="18"/>
        <end position="483"/>
    </location>
</feature>
<keyword evidence="2" id="KW-0812">Transmembrane</keyword>
<evidence type="ECO:0000313" key="5">
    <source>
        <dbReference type="Proteomes" id="UP000269721"/>
    </source>
</evidence>
<keyword evidence="3" id="KW-0732">Signal</keyword>
<dbReference type="SUPFAM" id="SSF117281">
    <property type="entry name" value="Kelch motif"/>
    <property type="match status" value="1"/>
</dbReference>
<dbReference type="SUPFAM" id="SSF50044">
    <property type="entry name" value="SH3-domain"/>
    <property type="match status" value="1"/>
</dbReference>
<feature type="region of interest" description="Disordered" evidence="1">
    <location>
        <begin position="321"/>
        <end position="369"/>
    </location>
</feature>